<reference evidence="2" key="1">
    <citation type="submission" date="2020-04" db="EMBL/GenBank/DDBJ databases">
        <title>Draft genome resource of the tomato pathogen Pseudocercospora fuligena.</title>
        <authorList>
            <person name="Zaccaron A."/>
        </authorList>
    </citation>
    <scope>NUCLEOTIDE SEQUENCE</scope>
    <source>
        <strain evidence="2">PF001</strain>
    </source>
</reference>
<evidence type="ECO:0000256" key="1">
    <source>
        <dbReference type="SAM" id="MobiDB-lite"/>
    </source>
</evidence>
<organism evidence="2 3">
    <name type="scientific">Pseudocercospora fuligena</name>
    <dbReference type="NCBI Taxonomy" id="685502"/>
    <lineage>
        <taxon>Eukaryota</taxon>
        <taxon>Fungi</taxon>
        <taxon>Dikarya</taxon>
        <taxon>Ascomycota</taxon>
        <taxon>Pezizomycotina</taxon>
        <taxon>Dothideomycetes</taxon>
        <taxon>Dothideomycetidae</taxon>
        <taxon>Mycosphaerellales</taxon>
        <taxon>Mycosphaerellaceae</taxon>
        <taxon>Pseudocercospora</taxon>
    </lineage>
</organism>
<dbReference type="OrthoDB" id="10628100at2759"/>
<name>A0A8H6VFW0_9PEZI</name>
<proteinExistence type="predicted"/>
<protein>
    <submittedName>
        <fullName evidence="2">Uncharacterized protein</fullName>
    </submittedName>
</protein>
<feature type="compositionally biased region" description="Basic and acidic residues" evidence="1">
    <location>
        <begin position="333"/>
        <end position="357"/>
    </location>
</feature>
<gene>
    <name evidence="2" type="ORF">HII31_07972</name>
</gene>
<sequence length="412" mass="46185">MAVPVLHDVLYLIIALLLRLRSGLIRGWTADVSGLLALWITREENTHQQRQVFKHSAVTSDVPIANIVSKAEADAIVAERDASCAENAVAGSSQEGHPTASKTCSAKDNLSYIGKSDRTERSQTSQDGHEETSYRSMLFRSNFQQCFEQFPLDDVFTKHLESAQSVWLKTCLGCHRTLRSDYFNEHLLLSSNPSCRAARWTQQSSYTAPKVLQGPAQVPHIAELEDTAYNGALHSALDKQVGGLQREDRSPYAKPACSSSYRSEANGVRRAASERLSRTFSTWRTASRPRWQSLRLPRKTDFGQPYHAPSRGTNRNHAHDHDHEHRGRRRMREIRSEASSKKPDHLHAAGHVTSKEEARIARPDIRITQNPRFENGIAAFDRPIDDNDAASIISYEQIVLGNCVVSLAKRAQ</sequence>
<evidence type="ECO:0000313" key="3">
    <source>
        <dbReference type="Proteomes" id="UP000660729"/>
    </source>
</evidence>
<dbReference type="AlphaFoldDB" id="A0A8H6VFW0"/>
<dbReference type="Proteomes" id="UP000660729">
    <property type="component" value="Unassembled WGS sequence"/>
</dbReference>
<dbReference type="EMBL" id="JABCIY010000168">
    <property type="protein sequence ID" value="KAF7190813.1"/>
    <property type="molecule type" value="Genomic_DNA"/>
</dbReference>
<feature type="region of interest" description="Disordered" evidence="1">
    <location>
        <begin position="298"/>
        <end position="357"/>
    </location>
</feature>
<evidence type="ECO:0000313" key="2">
    <source>
        <dbReference type="EMBL" id="KAF7190813.1"/>
    </source>
</evidence>
<comment type="caution">
    <text evidence="2">The sequence shown here is derived from an EMBL/GenBank/DDBJ whole genome shotgun (WGS) entry which is preliminary data.</text>
</comment>
<accession>A0A8H6VFW0</accession>
<keyword evidence="3" id="KW-1185">Reference proteome</keyword>